<dbReference type="InterPro" id="IPR050471">
    <property type="entry name" value="AB_hydrolase"/>
</dbReference>
<proteinExistence type="predicted"/>
<dbReference type="Gene3D" id="3.40.50.1820">
    <property type="entry name" value="alpha/beta hydrolase"/>
    <property type="match status" value="1"/>
</dbReference>
<evidence type="ECO:0000259" key="1">
    <source>
        <dbReference type="Pfam" id="PF00561"/>
    </source>
</evidence>
<evidence type="ECO:0000313" key="3">
    <source>
        <dbReference type="Proteomes" id="UP000530320"/>
    </source>
</evidence>
<dbReference type="EMBL" id="JABEQP010000024">
    <property type="protein sequence ID" value="MBB2199601.1"/>
    <property type="molecule type" value="Genomic_DNA"/>
</dbReference>
<evidence type="ECO:0000313" key="2">
    <source>
        <dbReference type="EMBL" id="MBB2199601.1"/>
    </source>
</evidence>
<dbReference type="Pfam" id="PF00561">
    <property type="entry name" value="Abhydrolase_1"/>
    <property type="match status" value="1"/>
</dbReference>
<sequence>MPFVEVEGARVSYRVDGQGPALVLVHGTGGDACSNWDAMTSELTKNWMVIRPDYSGSGVTEDNGAPLSIAILAHQIVAAANAAGAESFSIIGFSLGAAIAIAATAEHKERIRSLVLLNGFAHAVDARSQLEFRFWRDLIDRDRDALARLILLTGFTPEWFDALSVEDVDAIVSRMVSETNWSGMKRQIDVDLLVDVRREAASLSCPTLVIGSLYDHMVSPAHGRELTRLIPGARHVEIASGHLAPMEHPSRVLDVIEPFLRATPTS</sequence>
<accession>A0A7W4PM89</accession>
<protein>
    <submittedName>
        <fullName evidence="2">Alpha/beta fold hydrolase</fullName>
    </submittedName>
</protein>
<dbReference type="PANTHER" id="PTHR43433:SF5">
    <property type="entry name" value="AB HYDROLASE-1 DOMAIN-CONTAINING PROTEIN"/>
    <property type="match status" value="1"/>
</dbReference>
<dbReference type="GO" id="GO:0004806">
    <property type="term" value="F:triacylglycerol lipase activity"/>
    <property type="evidence" value="ECO:0007669"/>
    <property type="project" value="TreeGrafter"/>
</dbReference>
<name>A0A7W4PM89_9PROT</name>
<gene>
    <name evidence="2" type="ORF">HLH44_19560</name>
</gene>
<dbReference type="SUPFAM" id="SSF53474">
    <property type="entry name" value="alpha/beta-Hydrolases"/>
    <property type="match status" value="1"/>
</dbReference>
<dbReference type="InterPro" id="IPR029058">
    <property type="entry name" value="AB_hydrolase_fold"/>
</dbReference>
<keyword evidence="2" id="KW-0378">Hydrolase</keyword>
<dbReference type="InterPro" id="IPR000073">
    <property type="entry name" value="AB_hydrolase_1"/>
</dbReference>
<dbReference type="AlphaFoldDB" id="A0A7W4PM89"/>
<organism evidence="2 3">
    <name type="scientific">Gluconacetobacter dulcium</name>
    <dbReference type="NCBI Taxonomy" id="2729096"/>
    <lineage>
        <taxon>Bacteria</taxon>
        <taxon>Pseudomonadati</taxon>
        <taxon>Pseudomonadota</taxon>
        <taxon>Alphaproteobacteria</taxon>
        <taxon>Acetobacterales</taxon>
        <taxon>Acetobacteraceae</taxon>
        <taxon>Gluconacetobacter</taxon>
    </lineage>
</organism>
<feature type="domain" description="AB hydrolase-1" evidence="1">
    <location>
        <begin position="20"/>
        <end position="249"/>
    </location>
</feature>
<comment type="caution">
    <text evidence="2">The sequence shown here is derived from an EMBL/GenBank/DDBJ whole genome shotgun (WGS) entry which is preliminary data.</text>
</comment>
<dbReference type="Proteomes" id="UP000530320">
    <property type="component" value="Unassembled WGS sequence"/>
</dbReference>
<dbReference type="PANTHER" id="PTHR43433">
    <property type="entry name" value="HYDROLASE, ALPHA/BETA FOLD FAMILY PROTEIN"/>
    <property type="match status" value="1"/>
</dbReference>
<reference evidence="2 3" key="1">
    <citation type="submission" date="2020-04" db="EMBL/GenBank/DDBJ databases">
        <title>Description of novel Gluconacetobacter.</title>
        <authorList>
            <person name="Sombolestani A."/>
        </authorList>
    </citation>
    <scope>NUCLEOTIDE SEQUENCE [LARGE SCALE GENOMIC DNA]</scope>
    <source>
        <strain evidence="2 3">LMG 22058</strain>
    </source>
</reference>
<dbReference type="PRINTS" id="PR00111">
    <property type="entry name" value="ABHYDROLASE"/>
</dbReference>
<dbReference type="GO" id="GO:0046503">
    <property type="term" value="P:glycerolipid catabolic process"/>
    <property type="evidence" value="ECO:0007669"/>
    <property type="project" value="TreeGrafter"/>
</dbReference>